<sequence>MTNFFGRKTTVELPPEFVGAQVLISNYAATMVGNAVILQPYEAIALLRDLK</sequence>
<protein>
    <submittedName>
        <fullName evidence="1">Uncharacterized protein</fullName>
    </submittedName>
</protein>
<dbReference type="RefSeq" id="WP_171000356.1">
    <property type="nucleotide sequence ID" value="NZ_BJDH01000006.1"/>
</dbReference>
<reference evidence="2" key="1">
    <citation type="journal article" date="2019" name="Int. J. Syst. Evol. Microbiol.">
        <title>The Global Catalogue of Microorganisms (GCM) 10K type strain sequencing project: providing services to taxonomists for standard genome sequencing and annotation.</title>
        <authorList>
            <consortium name="The Broad Institute Genomics Platform"/>
            <consortium name="The Broad Institute Genome Sequencing Center for Infectious Disease"/>
            <person name="Wu L."/>
            <person name="Ma J."/>
        </authorList>
    </citation>
    <scope>NUCLEOTIDE SEQUENCE [LARGE SCALE GENOMIC DNA]</scope>
    <source>
        <strain evidence="2">CCM 8934</strain>
    </source>
</reference>
<dbReference type="Gene3D" id="2.60.40.1180">
    <property type="entry name" value="Golgi alpha-mannosidase II"/>
    <property type="match status" value="1"/>
</dbReference>
<name>A0ABW1UIR1_9LACO</name>
<proteinExistence type="predicted"/>
<dbReference type="EMBL" id="JBHSSB010000031">
    <property type="protein sequence ID" value="MFC6295729.1"/>
    <property type="molecule type" value="Genomic_DNA"/>
</dbReference>
<accession>A0ABW1UIR1</accession>
<keyword evidence="2" id="KW-1185">Reference proteome</keyword>
<organism evidence="1 2">
    <name type="scientific">Lactiplantibacillus daoliensis</name>
    <dbReference type="NCBI Taxonomy" id="2559916"/>
    <lineage>
        <taxon>Bacteria</taxon>
        <taxon>Bacillati</taxon>
        <taxon>Bacillota</taxon>
        <taxon>Bacilli</taxon>
        <taxon>Lactobacillales</taxon>
        <taxon>Lactobacillaceae</taxon>
        <taxon>Lactiplantibacillus</taxon>
    </lineage>
</organism>
<dbReference type="InterPro" id="IPR013780">
    <property type="entry name" value="Glyco_hydro_b"/>
</dbReference>
<dbReference type="SUPFAM" id="SSF51011">
    <property type="entry name" value="Glycosyl hydrolase domain"/>
    <property type="match status" value="1"/>
</dbReference>
<evidence type="ECO:0000313" key="1">
    <source>
        <dbReference type="EMBL" id="MFC6295729.1"/>
    </source>
</evidence>
<gene>
    <name evidence="1" type="ORF">ACFQH1_11000</name>
</gene>
<dbReference type="Proteomes" id="UP001596227">
    <property type="component" value="Unassembled WGS sequence"/>
</dbReference>
<comment type="caution">
    <text evidence="1">The sequence shown here is derived from an EMBL/GenBank/DDBJ whole genome shotgun (WGS) entry which is preliminary data.</text>
</comment>
<evidence type="ECO:0000313" key="2">
    <source>
        <dbReference type="Proteomes" id="UP001596227"/>
    </source>
</evidence>